<accession>A0A6J1QCB6</accession>
<keyword evidence="7" id="KW-0539">Nucleus</keyword>
<dbReference type="SUPFAM" id="SSF48371">
    <property type="entry name" value="ARM repeat"/>
    <property type="match status" value="1"/>
</dbReference>
<evidence type="ECO:0000256" key="5">
    <source>
        <dbReference type="ARBA" id="ARBA00022490"/>
    </source>
</evidence>
<dbReference type="PANTHER" id="PTHR21452:SF4">
    <property type="entry name" value="EXPORTIN-6"/>
    <property type="match status" value="1"/>
</dbReference>
<keyword evidence="6" id="KW-0653">Protein transport</keyword>
<reference evidence="10" key="1">
    <citation type="submission" date="2025-08" db="UniProtKB">
        <authorList>
            <consortium name="RefSeq"/>
        </authorList>
    </citation>
    <scope>IDENTIFICATION</scope>
    <source>
        <tissue evidence="10">Whole body</tissue>
    </source>
</reference>
<keyword evidence="9" id="KW-1185">Reference proteome</keyword>
<evidence type="ECO:0000256" key="3">
    <source>
        <dbReference type="ARBA" id="ARBA00009466"/>
    </source>
</evidence>
<sequence length="544" mass="61054">PVAPLLKLVVDIARHDWPHFYPDFYSNILQLLGHKHTRLLGLVYLRTALEELATPREDLPMHRKSELFRLLSAQVPLTLDTLTVLLKETTNVQSRSGTVTPPPSPTSGQSLAPARAVLDVEGLATGTSEVCTATLEVLAHLFSWIDVSGSISSNLIDAIFTCAKYHDAMNGKQIEMAVQALTTIHELLYRPFSPDETDTLLLEIFQNGVGLFQLMERLDSVEESYMEKMTEFLQLFITNHMKKMESSSKFPVNTLLERILQKMSFKLNARVLRDLDTENLDENEETEWQHFLRCNIECLAKIADISPIPIFTLLYRSWREGLIVFGELGAAVANGRVILLNDAEASNVHAHLRDLASITQALTRLYFLFIGDQANIDQGLAEEVVSQTLEACMFARDNQLYKAAIQPAAIVIDLIEVHSQLLASLQAWCHWIARRPKAKETLCQRCIDSCLWATTYTASCDHPPPPNLIHSAIHLFQSITAILKPILWDQPTFRNLISMGTYPYLKSDTIKVLRRALINGIILPPLDLRGTPGESPQAGDGRSR</sequence>
<evidence type="ECO:0000256" key="7">
    <source>
        <dbReference type="ARBA" id="ARBA00023242"/>
    </source>
</evidence>
<comment type="similarity">
    <text evidence="3">Belongs to the exportin family.</text>
</comment>
<keyword evidence="5" id="KW-0963">Cytoplasm</keyword>
<dbReference type="GO" id="GO:0005049">
    <property type="term" value="F:nuclear export signal receptor activity"/>
    <property type="evidence" value="ECO:0007669"/>
    <property type="project" value="InterPro"/>
</dbReference>
<dbReference type="GeneID" id="112459467"/>
<evidence type="ECO:0000256" key="6">
    <source>
        <dbReference type="ARBA" id="ARBA00022927"/>
    </source>
</evidence>
<dbReference type="Proteomes" id="UP000504618">
    <property type="component" value="Unplaced"/>
</dbReference>
<evidence type="ECO:0000256" key="1">
    <source>
        <dbReference type="ARBA" id="ARBA00004123"/>
    </source>
</evidence>
<dbReference type="Gene3D" id="1.25.10.10">
    <property type="entry name" value="Leucine-rich Repeat Variant"/>
    <property type="match status" value="1"/>
</dbReference>
<dbReference type="InterPro" id="IPR013598">
    <property type="entry name" value="Exportin-1/Importin-b-like"/>
</dbReference>
<dbReference type="PANTHER" id="PTHR21452">
    <property type="entry name" value="EXPORTIN-6"/>
    <property type="match status" value="1"/>
</dbReference>
<dbReference type="Pfam" id="PF08389">
    <property type="entry name" value="Xpo1"/>
    <property type="match status" value="1"/>
</dbReference>
<protein>
    <submittedName>
        <fullName evidence="10">Exportin-6-like</fullName>
    </submittedName>
</protein>
<evidence type="ECO:0000313" key="10">
    <source>
        <dbReference type="RefSeq" id="XP_024879338.1"/>
    </source>
</evidence>
<dbReference type="InterPro" id="IPR040016">
    <property type="entry name" value="XPO6"/>
</dbReference>
<gene>
    <name evidence="10" type="primary">LOC112459467</name>
</gene>
<dbReference type="AlphaFoldDB" id="A0A6J1QCB6"/>
<dbReference type="GO" id="GO:0005634">
    <property type="term" value="C:nucleus"/>
    <property type="evidence" value="ECO:0007669"/>
    <property type="project" value="UniProtKB-SubCell"/>
</dbReference>
<evidence type="ECO:0000256" key="4">
    <source>
        <dbReference type="ARBA" id="ARBA00022448"/>
    </source>
</evidence>
<dbReference type="OrthoDB" id="10261013at2759"/>
<evidence type="ECO:0000313" key="9">
    <source>
        <dbReference type="Proteomes" id="UP000504618"/>
    </source>
</evidence>
<evidence type="ECO:0000256" key="2">
    <source>
        <dbReference type="ARBA" id="ARBA00004496"/>
    </source>
</evidence>
<dbReference type="GO" id="GO:0005737">
    <property type="term" value="C:cytoplasm"/>
    <property type="evidence" value="ECO:0007669"/>
    <property type="project" value="UniProtKB-SubCell"/>
</dbReference>
<dbReference type="InterPro" id="IPR016024">
    <property type="entry name" value="ARM-type_fold"/>
</dbReference>
<feature type="domain" description="Exportin-1/Importin-beta-like" evidence="8">
    <location>
        <begin position="7"/>
        <end position="163"/>
    </location>
</feature>
<evidence type="ECO:0000259" key="8">
    <source>
        <dbReference type="Pfam" id="PF08389"/>
    </source>
</evidence>
<dbReference type="RefSeq" id="XP_024879338.1">
    <property type="nucleotide sequence ID" value="XM_025023570.1"/>
</dbReference>
<feature type="non-terminal residue" evidence="10">
    <location>
        <position position="1"/>
    </location>
</feature>
<comment type="subcellular location">
    <subcellularLocation>
        <location evidence="2">Cytoplasm</location>
    </subcellularLocation>
    <subcellularLocation>
        <location evidence="1">Nucleus</location>
    </subcellularLocation>
</comment>
<proteinExistence type="inferred from homology"/>
<name>A0A6J1QCB6_9HYME</name>
<dbReference type="GO" id="GO:0006611">
    <property type="term" value="P:protein export from nucleus"/>
    <property type="evidence" value="ECO:0007669"/>
    <property type="project" value="InterPro"/>
</dbReference>
<dbReference type="InterPro" id="IPR011989">
    <property type="entry name" value="ARM-like"/>
</dbReference>
<keyword evidence="4" id="KW-0813">Transport</keyword>
<organism evidence="9 10">
    <name type="scientific">Temnothorax curvispinosus</name>
    <dbReference type="NCBI Taxonomy" id="300111"/>
    <lineage>
        <taxon>Eukaryota</taxon>
        <taxon>Metazoa</taxon>
        <taxon>Ecdysozoa</taxon>
        <taxon>Arthropoda</taxon>
        <taxon>Hexapoda</taxon>
        <taxon>Insecta</taxon>
        <taxon>Pterygota</taxon>
        <taxon>Neoptera</taxon>
        <taxon>Endopterygota</taxon>
        <taxon>Hymenoptera</taxon>
        <taxon>Apocrita</taxon>
        <taxon>Aculeata</taxon>
        <taxon>Formicoidea</taxon>
        <taxon>Formicidae</taxon>
        <taxon>Myrmicinae</taxon>
        <taxon>Temnothorax</taxon>
    </lineage>
</organism>